<dbReference type="Proteomes" id="UP000575898">
    <property type="component" value="Unassembled WGS sequence"/>
</dbReference>
<dbReference type="EMBL" id="JACHHY010000004">
    <property type="protein sequence ID" value="MBB5017725.1"/>
    <property type="molecule type" value="Genomic_DNA"/>
</dbReference>
<reference evidence="1 2" key="1">
    <citation type="submission" date="2020-08" db="EMBL/GenBank/DDBJ databases">
        <title>Genomic Encyclopedia of Type Strains, Phase IV (KMG-IV): sequencing the most valuable type-strain genomes for metagenomic binning, comparative biology and taxonomic classification.</title>
        <authorList>
            <person name="Goeker M."/>
        </authorList>
    </citation>
    <scope>NUCLEOTIDE SEQUENCE [LARGE SCALE GENOMIC DNA]</scope>
    <source>
        <strain evidence="1 2">DSM 27165</strain>
    </source>
</reference>
<gene>
    <name evidence="1" type="ORF">HNQ59_000994</name>
</gene>
<evidence type="ECO:0000313" key="1">
    <source>
        <dbReference type="EMBL" id="MBB5017725.1"/>
    </source>
</evidence>
<evidence type="ECO:0000313" key="2">
    <source>
        <dbReference type="Proteomes" id="UP000575898"/>
    </source>
</evidence>
<accession>A0A840MJQ9</accession>
<dbReference type="RefSeq" id="WP_184035946.1">
    <property type="nucleotide sequence ID" value="NZ_JACHHY010000004.1"/>
</dbReference>
<proteinExistence type="predicted"/>
<dbReference type="AlphaFoldDB" id="A0A840MJQ9"/>
<comment type="caution">
    <text evidence="1">The sequence shown here is derived from an EMBL/GenBank/DDBJ whole genome shotgun (WGS) entry which is preliminary data.</text>
</comment>
<dbReference type="Gene3D" id="2.60.200.60">
    <property type="match status" value="1"/>
</dbReference>
<sequence>MSKPFILLGDSTDHGGAVLEGSPYSDIEGKPIARVGDKVSCPIPGHGVTVIATGDATCLIDGKPVARHGDKTACGATLIASQTLVVDKVG</sequence>
<dbReference type="CDD" id="cd14744">
    <property type="entry name" value="PAAR_CT_2"/>
    <property type="match status" value="1"/>
</dbReference>
<keyword evidence="2" id="KW-1185">Reference proteome</keyword>
<dbReference type="InterPro" id="IPR008727">
    <property type="entry name" value="PAAR_motif"/>
</dbReference>
<protein>
    <submittedName>
        <fullName evidence="1">Putative Zn-binding protein involved in type VI secretion</fullName>
    </submittedName>
</protein>
<organism evidence="1 2">
    <name type="scientific">Chitinivorax tropicus</name>
    <dbReference type="NCBI Taxonomy" id="714531"/>
    <lineage>
        <taxon>Bacteria</taxon>
        <taxon>Pseudomonadati</taxon>
        <taxon>Pseudomonadota</taxon>
        <taxon>Betaproteobacteria</taxon>
        <taxon>Chitinivorax</taxon>
    </lineage>
</organism>
<name>A0A840MJQ9_9PROT</name>
<dbReference type="Pfam" id="PF05488">
    <property type="entry name" value="PAAR_motif"/>
    <property type="match status" value="1"/>
</dbReference>